<dbReference type="AlphaFoldDB" id="A0A3R7PG14"/>
<reference evidence="1 2" key="1">
    <citation type="submission" date="2018-04" db="EMBL/GenBank/DDBJ databases">
        <authorList>
            <person name="Zhang X."/>
            <person name="Yuan J."/>
            <person name="Li F."/>
            <person name="Xiang J."/>
        </authorList>
    </citation>
    <scope>NUCLEOTIDE SEQUENCE [LARGE SCALE GENOMIC DNA]</scope>
    <source>
        <tissue evidence="1">Muscle</tissue>
    </source>
</reference>
<protein>
    <submittedName>
        <fullName evidence="1">Uncharacterized protein</fullName>
    </submittedName>
</protein>
<dbReference type="EMBL" id="QCYY01003096">
    <property type="protein sequence ID" value="ROT65340.1"/>
    <property type="molecule type" value="Genomic_DNA"/>
</dbReference>
<evidence type="ECO:0000313" key="1">
    <source>
        <dbReference type="EMBL" id="ROT65340.1"/>
    </source>
</evidence>
<sequence length="429" mass="45850">MLLLLSPPIPTYNLPPLSLLTSPSLPEVRSARFSSPLPHPSRPPLMTFPPAFPPVFPRKKRGNPSPLLSHSFLSRLKTSVPSPVAPSLLSATFPSPPFYLIPSFSSSLFLNLTLCDSYSFPSLSSPSHSSLPRPPSLFLTCPFPFPCVLLPPSFLSISSGFPSLPCAPSSPLLSSSFLPAPLPPFFLLNFPSLPLSSPPCSSSLSPSLCPPLLSLLTLVAVKCHGQSWVAGSANFSPLLVSRLDVWRSIPITPLYVLSPQLSGRPSRYSFSPLLLFPQLSPLPPPSFPLLTPSLFPHVVDFPPSLLSSSASLSVPAASHLPLPACRSRKSSFASRFPPPVPALCLALRQSRDCASRLSVNLPAPPCGKTWSRAASQSRSRASCRTAFPSAERCELSLLFHGPSLLVFLTCSPPPPSTSRPAKSFSEAAQ</sequence>
<evidence type="ECO:0000313" key="2">
    <source>
        <dbReference type="Proteomes" id="UP000283509"/>
    </source>
</evidence>
<organism evidence="1 2">
    <name type="scientific">Penaeus vannamei</name>
    <name type="common">Whiteleg shrimp</name>
    <name type="synonym">Litopenaeus vannamei</name>
    <dbReference type="NCBI Taxonomy" id="6689"/>
    <lineage>
        <taxon>Eukaryota</taxon>
        <taxon>Metazoa</taxon>
        <taxon>Ecdysozoa</taxon>
        <taxon>Arthropoda</taxon>
        <taxon>Crustacea</taxon>
        <taxon>Multicrustacea</taxon>
        <taxon>Malacostraca</taxon>
        <taxon>Eumalacostraca</taxon>
        <taxon>Eucarida</taxon>
        <taxon>Decapoda</taxon>
        <taxon>Dendrobranchiata</taxon>
        <taxon>Penaeoidea</taxon>
        <taxon>Penaeidae</taxon>
        <taxon>Penaeus</taxon>
    </lineage>
</organism>
<name>A0A3R7PG14_PENVA</name>
<gene>
    <name evidence="1" type="ORF">C7M84_016694</name>
</gene>
<accession>A0A3R7PG14</accession>
<comment type="caution">
    <text evidence="1">The sequence shown here is derived from an EMBL/GenBank/DDBJ whole genome shotgun (WGS) entry which is preliminary data.</text>
</comment>
<proteinExistence type="predicted"/>
<keyword evidence="2" id="KW-1185">Reference proteome</keyword>
<reference evidence="1 2" key="2">
    <citation type="submission" date="2019-01" db="EMBL/GenBank/DDBJ databases">
        <title>The decoding of complex shrimp genome reveals the adaptation for benthos swimmer, frequently molting mechanism and breeding impact on genome.</title>
        <authorList>
            <person name="Sun Y."/>
            <person name="Gao Y."/>
            <person name="Yu Y."/>
        </authorList>
    </citation>
    <scope>NUCLEOTIDE SEQUENCE [LARGE SCALE GENOMIC DNA]</scope>
    <source>
        <tissue evidence="1">Muscle</tissue>
    </source>
</reference>
<dbReference type="Proteomes" id="UP000283509">
    <property type="component" value="Unassembled WGS sequence"/>
</dbReference>